<dbReference type="Proteomes" id="UP000000787">
    <property type="component" value="Chromosome"/>
</dbReference>
<dbReference type="STRING" id="316274.Haur_2736"/>
<dbReference type="InParanoid" id="A9B1T2"/>
<dbReference type="KEGG" id="hau:Haur_2736"/>
<organism evidence="2 3">
    <name type="scientific">Herpetosiphon aurantiacus (strain ATCC 23779 / DSM 785 / 114-95)</name>
    <dbReference type="NCBI Taxonomy" id="316274"/>
    <lineage>
        <taxon>Bacteria</taxon>
        <taxon>Bacillati</taxon>
        <taxon>Chloroflexota</taxon>
        <taxon>Chloroflexia</taxon>
        <taxon>Herpetosiphonales</taxon>
        <taxon>Herpetosiphonaceae</taxon>
        <taxon>Herpetosiphon</taxon>
    </lineage>
</organism>
<proteinExistence type="predicted"/>
<feature type="transmembrane region" description="Helical" evidence="1">
    <location>
        <begin position="12"/>
        <end position="30"/>
    </location>
</feature>
<protein>
    <submittedName>
        <fullName evidence="2">Uncharacterized protein</fullName>
    </submittedName>
</protein>
<keyword evidence="1" id="KW-1133">Transmembrane helix</keyword>
<keyword evidence="1" id="KW-0812">Transmembrane</keyword>
<dbReference type="AlphaFoldDB" id="A9B1T2"/>
<reference evidence="2 3" key="1">
    <citation type="journal article" date="2011" name="Stand. Genomic Sci.">
        <title>Complete genome sequence of the filamentous gliding predatory bacterium Herpetosiphon aurantiacus type strain (114-95(T)).</title>
        <authorList>
            <person name="Kiss H."/>
            <person name="Nett M."/>
            <person name="Domin N."/>
            <person name="Martin K."/>
            <person name="Maresca J.A."/>
            <person name="Copeland A."/>
            <person name="Lapidus A."/>
            <person name="Lucas S."/>
            <person name="Berry K.W."/>
            <person name="Glavina Del Rio T."/>
            <person name="Dalin E."/>
            <person name="Tice H."/>
            <person name="Pitluck S."/>
            <person name="Richardson P."/>
            <person name="Bruce D."/>
            <person name="Goodwin L."/>
            <person name="Han C."/>
            <person name="Detter J.C."/>
            <person name="Schmutz J."/>
            <person name="Brettin T."/>
            <person name="Land M."/>
            <person name="Hauser L."/>
            <person name="Kyrpides N.C."/>
            <person name="Ivanova N."/>
            <person name="Goker M."/>
            <person name="Woyke T."/>
            <person name="Klenk H.P."/>
            <person name="Bryant D.A."/>
        </authorList>
    </citation>
    <scope>NUCLEOTIDE SEQUENCE [LARGE SCALE GENOMIC DNA]</scope>
    <source>
        <strain evidence="3">ATCC 23779 / DSM 785 / 114-95</strain>
    </source>
</reference>
<sequence length="99" mass="11482">MRPLSKLYWTLYLRSGLGIAALLSISQFLFSPQGRKLALNIVILTIFWLIHRWVKTHQAELDNAVKPTRAQSFEQKSDAATATQLHFREVMYSQQQHLN</sequence>
<keyword evidence="1" id="KW-0472">Membrane</keyword>
<accession>A9B1T2</accession>
<evidence type="ECO:0000313" key="2">
    <source>
        <dbReference type="EMBL" id="ABX05374.1"/>
    </source>
</evidence>
<name>A9B1T2_HERA2</name>
<evidence type="ECO:0000256" key="1">
    <source>
        <dbReference type="SAM" id="Phobius"/>
    </source>
</evidence>
<dbReference type="EMBL" id="CP000875">
    <property type="protein sequence ID" value="ABX05374.1"/>
    <property type="molecule type" value="Genomic_DNA"/>
</dbReference>
<gene>
    <name evidence="2" type="ordered locus">Haur_2736</name>
</gene>
<dbReference type="BioCyc" id="HAUR316274:GHYA-2767-MONOMER"/>
<dbReference type="HOGENOM" id="CLU_2316446_0_0_0"/>
<evidence type="ECO:0000313" key="3">
    <source>
        <dbReference type="Proteomes" id="UP000000787"/>
    </source>
</evidence>
<keyword evidence="3" id="KW-1185">Reference proteome</keyword>
<feature type="transmembrane region" description="Helical" evidence="1">
    <location>
        <begin position="37"/>
        <end position="54"/>
    </location>
</feature>